<evidence type="ECO:0000313" key="1">
    <source>
        <dbReference type="EMBL" id="KAJ9590129.1"/>
    </source>
</evidence>
<feature type="non-terminal residue" evidence="1">
    <location>
        <position position="73"/>
    </location>
</feature>
<dbReference type="EMBL" id="JASPKZ010004556">
    <property type="protein sequence ID" value="KAJ9590129.1"/>
    <property type="molecule type" value="Genomic_DNA"/>
</dbReference>
<keyword evidence="2" id="KW-1185">Reference proteome</keyword>
<accession>A0AAD8EHH7</accession>
<dbReference type="Proteomes" id="UP001233999">
    <property type="component" value="Unassembled WGS sequence"/>
</dbReference>
<protein>
    <submittedName>
        <fullName evidence="1">Uncharacterized protein</fullName>
    </submittedName>
</protein>
<dbReference type="AlphaFoldDB" id="A0AAD8EHH7"/>
<name>A0AAD8EHH7_DIPPU</name>
<comment type="caution">
    <text evidence="1">The sequence shown here is derived from an EMBL/GenBank/DDBJ whole genome shotgun (WGS) entry which is preliminary data.</text>
</comment>
<reference evidence="1" key="2">
    <citation type="submission" date="2023-05" db="EMBL/GenBank/DDBJ databases">
        <authorList>
            <person name="Fouks B."/>
        </authorList>
    </citation>
    <scope>NUCLEOTIDE SEQUENCE</scope>
    <source>
        <strain evidence="1">Stay&amp;Tobe</strain>
        <tissue evidence="1">Testes</tissue>
    </source>
</reference>
<sequence>MAILETYTLPKSKEFQNLAKNPVNFLRKGLLVILKTNFCSMSMELFYKTNYFLLLRVIRLMFLCSPLHSCFRG</sequence>
<feature type="non-terminal residue" evidence="1">
    <location>
        <position position="1"/>
    </location>
</feature>
<proteinExistence type="predicted"/>
<evidence type="ECO:0000313" key="2">
    <source>
        <dbReference type="Proteomes" id="UP001233999"/>
    </source>
</evidence>
<organism evidence="1 2">
    <name type="scientific">Diploptera punctata</name>
    <name type="common">Pacific beetle cockroach</name>
    <dbReference type="NCBI Taxonomy" id="6984"/>
    <lineage>
        <taxon>Eukaryota</taxon>
        <taxon>Metazoa</taxon>
        <taxon>Ecdysozoa</taxon>
        <taxon>Arthropoda</taxon>
        <taxon>Hexapoda</taxon>
        <taxon>Insecta</taxon>
        <taxon>Pterygota</taxon>
        <taxon>Neoptera</taxon>
        <taxon>Polyneoptera</taxon>
        <taxon>Dictyoptera</taxon>
        <taxon>Blattodea</taxon>
        <taxon>Blaberoidea</taxon>
        <taxon>Blaberidae</taxon>
        <taxon>Diplopterinae</taxon>
        <taxon>Diploptera</taxon>
    </lineage>
</organism>
<gene>
    <name evidence="1" type="ORF">L9F63_016758</name>
</gene>
<reference evidence="1" key="1">
    <citation type="journal article" date="2023" name="IScience">
        <title>Live-bearing cockroach genome reveals convergent evolutionary mechanisms linked to viviparity in insects and beyond.</title>
        <authorList>
            <person name="Fouks B."/>
            <person name="Harrison M.C."/>
            <person name="Mikhailova A.A."/>
            <person name="Marchal E."/>
            <person name="English S."/>
            <person name="Carruthers M."/>
            <person name="Jennings E.C."/>
            <person name="Chiamaka E.L."/>
            <person name="Frigard R.A."/>
            <person name="Pippel M."/>
            <person name="Attardo G.M."/>
            <person name="Benoit J.B."/>
            <person name="Bornberg-Bauer E."/>
            <person name="Tobe S.S."/>
        </authorList>
    </citation>
    <scope>NUCLEOTIDE SEQUENCE</scope>
    <source>
        <strain evidence="1">Stay&amp;Tobe</strain>
    </source>
</reference>